<reference evidence="1" key="3">
    <citation type="submission" date="2023-12" db="EMBL/GenBank/DDBJ databases">
        <authorList>
            <person name="Sun Q."/>
            <person name="Inoue M."/>
        </authorList>
    </citation>
    <scope>NUCLEOTIDE SEQUENCE</scope>
    <source>
        <strain evidence="1">JCM 10667</strain>
    </source>
</reference>
<dbReference type="Proteomes" id="UP000549343">
    <property type="component" value="Unassembled WGS sequence"/>
</dbReference>
<dbReference type="Proteomes" id="UP001501427">
    <property type="component" value="Unassembled WGS sequence"/>
</dbReference>
<evidence type="ECO:0000313" key="2">
    <source>
        <dbReference type="EMBL" id="MBB4771926.1"/>
    </source>
</evidence>
<sequence>MKHATTRQVTRAAHALRAYEQVAFSGEASLLQHDRIHTEALLAALICDLEHYANHHGIAFSNAVSAGRAIHAEENADLPTYTLGDQVRLTRQSGRCGTIIGWKNLAPDDQTHFLIDVPGVSFVYAEAARHLAPAPPFPPTATNLGTVTHANQAAQTYTSIAARLPSTAEPTRRALQHDAHKLLDALSSWSGITITQLRDGLAPPPQRKSTTQT</sequence>
<accession>A0A7W7I7F7</accession>
<comment type="caution">
    <text evidence="2">The sequence shown here is derived from an EMBL/GenBank/DDBJ whole genome shotgun (WGS) entry which is preliminary data.</text>
</comment>
<proteinExistence type="predicted"/>
<evidence type="ECO:0000313" key="1">
    <source>
        <dbReference type="EMBL" id="GAA0544527.1"/>
    </source>
</evidence>
<evidence type="ECO:0000313" key="3">
    <source>
        <dbReference type="Proteomes" id="UP000549343"/>
    </source>
</evidence>
<protein>
    <submittedName>
        <fullName evidence="2">Uncharacterized protein</fullName>
    </submittedName>
</protein>
<keyword evidence="4" id="KW-1185">Reference proteome</keyword>
<organism evidence="2 3">
    <name type="scientific">Actinomadura livida</name>
    <dbReference type="NCBI Taxonomy" id="79909"/>
    <lineage>
        <taxon>Bacteria</taxon>
        <taxon>Bacillati</taxon>
        <taxon>Actinomycetota</taxon>
        <taxon>Actinomycetes</taxon>
        <taxon>Streptosporangiales</taxon>
        <taxon>Thermomonosporaceae</taxon>
        <taxon>Actinomadura</taxon>
    </lineage>
</organism>
<reference evidence="1 4" key="1">
    <citation type="journal article" date="2019" name="Int. J. Syst. Evol. Microbiol.">
        <title>The Global Catalogue of Microorganisms (GCM) 10K type strain sequencing project: providing services to taxonomists for standard genome sequencing and annotation.</title>
        <authorList>
            <consortium name="The Broad Institute Genomics Platform"/>
            <consortium name="The Broad Institute Genome Sequencing Center for Infectious Disease"/>
            <person name="Wu L."/>
            <person name="Ma J."/>
        </authorList>
    </citation>
    <scope>NUCLEOTIDE SEQUENCE [LARGE SCALE GENOMIC DNA]</scope>
    <source>
        <strain evidence="1 4">JCM 10667</strain>
    </source>
</reference>
<dbReference type="AlphaFoldDB" id="A0A7W7I7F7"/>
<dbReference type="EMBL" id="BAAAHD010000001">
    <property type="protein sequence ID" value="GAA0544527.1"/>
    <property type="molecule type" value="Genomic_DNA"/>
</dbReference>
<dbReference type="RefSeq" id="WP_184878848.1">
    <property type="nucleotide sequence ID" value="NZ_BAAAHD010000001.1"/>
</dbReference>
<gene>
    <name evidence="2" type="ORF">F4557_000344</name>
    <name evidence="1" type="ORF">GCM10009546_03250</name>
</gene>
<reference evidence="2 3" key="2">
    <citation type="submission" date="2020-08" db="EMBL/GenBank/DDBJ databases">
        <title>Sequencing the genomes of 1000 actinobacteria strains.</title>
        <authorList>
            <person name="Klenk H.-P."/>
        </authorList>
    </citation>
    <scope>NUCLEOTIDE SEQUENCE [LARGE SCALE GENOMIC DNA]</scope>
    <source>
        <strain evidence="2 3">DSM 44772</strain>
    </source>
</reference>
<dbReference type="EMBL" id="JACHMV010000001">
    <property type="protein sequence ID" value="MBB4771926.1"/>
    <property type="molecule type" value="Genomic_DNA"/>
</dbReference>
<name>A0A7W7I7F7_9ACTN</name>
<evidence type="ECO:0000313" key="4">
    <source>
        <dbReference type="Proteomes" id="UP001501427"/>
    </source>
</evidence>